<gene>
    <name evidence="16" type="ORF">SAMN05192530_101826</name>
</gene>
<dbReference type="PROSITE" id="PS50857">
    <property type="entry name" value="COX2_CUA"/>
    <property type="match status" value="1"/>
</dbReference>
<evidence type="ECO:0000256" key="9">
    <source>
        <dbReference type="ARBA" id="ARBA00022989"/>
    </source>
</evidence>
<evidence type="ECO:0000313" key="17">
    <source>
        <dbReference type="Proteomes" id="UP000198793"/>
    </source>
</evidence>
<dbReference type="GO" id="GO:0004129">
    <property type="term" value="F:cytochrome-c oxidase activity"/>
    <property type="evidence" value="ECO:0007669"/>
    <property type="project" value="InterPro"/>
</dbReference>
<accession>A0A1H0DK56</accession>
<evidence type="ECO:0000256" key="1">
    <source>
        <dbReference type="ARBA" id="ARBA00004651"/>
    </source>
</evidence>
<keyword evidence="7" id="KW-0732">Signal</keyword>
<evidence type="ECO:0000259" key="15">
    <source>
        <dbReference type="PROSITE" id="PS50999"/>
    </source>
</evidence>
<dbReference type="PROSITE" id="PS50999">
    <property type="entry name" value="COX2_TM"/>
    <property type="match status" value="1"/>
</dbReference>
<dbReference type="GO" id="GO:0016491">
    <property type="term" value="F:oxidoreductase activity"/>
    <property type="evidence" value="ECO:0007669"/>
    <property type="project" value="UniProtKB-KW"/>
</dbReference>
<keyword evidence="10" id="KW-0560">Oxidoreductase</keyword>
<proteinExistence type="inferred from homology"/>
<dbReference type="PANTHER" id="PTHR22888">
    <property type="entry name" value="CYTOCHROME C OXIDASE, SUBUNIT II"/>
    <property type="match status" value="1"/>
</dbReference>
<dbReference type="GO" id="GO:0005507">
    <property type="term" value="F:copper ion binding"/>
    <property type="evidence" value="ECO:0007669"/>
    <property type="project" value="InterPro"/>
</dbReference>
<dbReference type="InterPro" id="IPR045187">
    <property type="entry name" value="CcO_II"/>
</dbReference>
<evidence type="ECO:0000313" key="16">
    <source>
        <dbReference type="EMBL" id="SDN70483.1"/>
    </source>
</evidence>
<sequence length="313" mass="33918">MALPLALAGCAMGPLSFFDPLGPVAAAQRSMFFQVVAWMSLVVVPVLVLVPLFAWRYRRTNTRARYTPDWGFSWPIEIAIWVVPIIIVIVLGGVIWKARSLDPYRPIASAAAEAPLEIEVVGLDWKWLFIYPDERIASVGTLAIPAGRPVRFRLTSDTVMQSFAIPALGSQIYAMAGMVTELNLLADRPGERRGHNTQFNGMGFQNQRFSVSALPAGGFADFVRAAQLADRPLDDAALATLTRQGSARDAAQALGAPGDQVVFSQVPPDLFARFVARHRPAMAHEMTGGMASSTVPLPVADPMPEMEGAHDGH</sequence>
<keyword evidence="9 13" id="KW-1133">Transmembrane helix</keyword>
<dbReference type="GO" id="GO:0042773">
    <property type="term" value="P:ATP synthesis coupled electron transport"/>
    <property type="evidence" value="ECO:0007669"/>
    <property type="project" value="TreeGrafter"/>
</dbReference>
<dbReference type="STRING" id="1166073.SAMN05192530_101826"/>
<dbReference type="Pfam" id="PF00116">
    <property type="entry name" value="COX2"/>
    <property type="match status" value="1"/>
</dbReference>
<keyword evidence="17" id="KW-1185">Reference proteome</keyword>
<dbReference type="EMBL" id="FNIT01000001">
    <property type="protein sequence ID" value="SDN70483.1"/>
    <property type="molecule type" value="Genomic_DNA"/>
</dbReference>
<feature type="transmembrane region" description="Helical" evidence="13">
    <location>
        <begin position="78"/>
        <end position="96"/>
    </location>
</feature>
<dbReference type="Gene3D" id="2.60.40.420">
    <property type="entry name" value="Cupredoxins - blue copper proteins"/>
    <property type="match status" value="1"/>
</dbReference>
<evidence type="ECO:0000256" key="3">
    <source>
        <dbReference type="ARBA" id="ARBA00022448"/>
    </source>
</evidence>
<dbReference type="PANTHER" id="PTHR22888:SF18">
    <property type="entry name" value="CYTOCHROME BO(3) UBIQUINOL OXIDASE SUBUNIT 2"/>
    <property type="match status" value="1"/>
</dbReference>
<evidence type="ECO:0000256" key="5">
    <source>
        <dbReference type="ARBA" id="ARBA00022660"/>
    </source>
</evidence>
<keyword evidence="3" id="KW-0813">Transport</keyword>
<dbReference type="InterPro" id="IPR011759">
    <property type="entry name" value="Cyt_c_oxidase_su2_TM_dom"/>
</dbReference>
<evidence type="ECO:0000256" key="7">
    <source>
        <dbReference type="ARBA" id="ARBA00022729"/>
    </source>
</evidence>
<evidence type="ECO:0000256" key="4">
    <source>
        <dbReference type="ARBA" id="ARBA00022475"/>
    </source>
</evidence>
<keyword evidence="11 13" id="KW-0472">Membrane</keyword>
<dbReference type="SUPFAM" id="SSF81464">
    <property type="entry name" value="Cytochrome c oxidase subunit II-like, transmembrane region"/>
    <property type="match status" value="1"/>
</dbReference>
<dbReference type="InterPro" id="IPR008972">
    <property type="entry name" value="Cupredoxin"/>
</dbReference>
<dbReference type="SUPFAM" id="SSF49503">
    <property type="entry name" value="Cupredoxins"/>
    <property type="match status" value="1"/>
</dbReference>
<evidence type="ECO:0000256" key="6">
    <source>
        <dbReference type="ARBA" id="ARBA00022692"/>
    </source>
</evidence>
<dbReference type="InterPro" id="IPR002429">
    <property type="entry name" value="CcO_II-like_C"/>
</dbReference>
<keyword evidence="6 13" id="KW-0812">Transmembrane</keyword>
<dbReference type="GO" id="GO:0005886">
    <property type="term" value="C:plasma membrane"/>
    <property type="evidence" value="ECO:0007669"/>
    <property type="project" value="UniProtKB-SubCell"/>
</dbReference>
<evidence type="ECO:0000259" key="14">
    <source>
        <dbReference type="PROSITE" id="PS50857"/>
    </source>
</evidence>
<evidence type="ECO:0000256" key="10">
    <source>
        <dbReference type="ARBA" id="ARBA00023002"/>
    </source>
</evidence>
<evidence type="ECO:0000256" key="8">
    <source>
        <dbReference type="ARBA" id="ARBA00022982"/>
    </source>
</evidence>
<keyword evidence="4" id="KW-1003">Cell membrane</keyword>
<dbReference type="Gene3D" id="1.10.287.90">
    <property type="match status" value="1"/>
</dbReference>
<dbReference type="Proteomes" id="UP000198793">
    <property type="component" value="Unassembled WGS sequence"/>
</dbReference>
<organism evidence="16 17">
    <name type="scientific">Aureimonas jatrophae</name>
    <dbReference type="NCBI Taxonomy" id="1166073"/>
    <lineage>
        <taxon>Bacteria</taxon>
        <taxon>Pseudomonadati</taxon>
        <taxon>Pseudomonadota</taxon>
        <taxon>Alphaproteobacteria</taxon>
        <taxon>Hyphomicrobiales</taxon>
        <taxon>Aurantimonadaceae</taxon>
        <taxon>Aureimonas</taxon>
    </lineage>
</organism>
<dbReference type="InterPro" id="IPR034227">
    <property type="entry name" value="CuRO_UO_II"/>
</dbReference>
<keyword evidence="8" id="KW-0249">Electron transport</keyword>
<evidence type="ECO:0000256" key="2">
    <source>
        <dbReference type="ARBA" id="ARBA00007866"/>
    </source>
</evidence>
<dbReference type="CDD" id="cd04212">
    <property type="entry name" value="CuRO_UO_II"/>
    <property type="match status" value="1"/>
</dbReference>
<reference evidence="16 17" key="1">
    <citation type="submission" date="2016-10" db="EMBL/GenBank/DDBJ databases">
        <authorList>
            <person name="de Groot N.N."/>
        </authorList>
    </citation>
    <scope>NUCLEOTIDE SEQUENCE [LARGE SCALE GENOMIC DNA]</scope>
    <source>
        <strain evidence="17">L7-484,KACC 16230,DSM 25025</strain>
    </source>
</reference>
<feature type="transmembrane region" description="Helical" evidence="13">
    <location>
        <begin position="36"/>
        <end position="57"/>
    </location>
</feature>
<feature type="domain" description="Cytochrome oxidase subunit II copper A binding" evidence="14">
    <location>
        <begin position="113"/>
        <end position="225"/>
    </location>
</feature>
<feature type="region of interest" description="Disordered" evidence="12">
    <location>
        <begin position="289"/>
        <end position="313"/>
    </location>
</feature>
<protein>
    <submittedName>
        <fullName evidence="16">Cytochrome o ubiquinol oxidase subunit 2</fullName>
    </submittedName>
</protein>
<dbReference type="RefSeq" id="WP_139183919.1">
    <property type="nucleotide sequence ID" value="NZ_FNIT01000001.1"/>
</dbReference>
<dbReference type="OrthoDB" id="9783445at2"/>
<evidence type="ECO:0000256" key="13">
    <source>
        <dbReference type="SAM" id="Phobius"/>
    </source>
</evidence>
<evidence type="ECO:0000256" key="12">
    <source>
        <dbReference type="SAM" id="MobiDB-lite"/>
    </source>
</evidence>
<evidence type="ECO:0000256" key="11">
    <source>
        <dbReference type="ARBA" id="ARBA00023136"/>
    </source>
</evidence>
<keyword evidence="5" id="KW-0679">Respiratory chain</keyword>
<feature type="domain" description="Cytochrome oxidase subunit II transmembrane region profile" evidence="15">
    <location>
        <begin position="9"/>
        <end position="106"/>
    </location>
</feature>
<dbReference type="InterPro" id="IPR036257">
    <property type="entry name" value="Cyt_c_oxidase_su2_TM_sf"/>
</dbReference>
<dbReference type="AlphaFoldDB" id="A0A1H0DK56"/>
<comment type="subcellular location">
    <subcellularLocation>
        <location evidence="1">Cell membrane</location>
        <topology evidence="1">Multi-pass membrane protein</topology>
    </subcellularLocation>
</comment>
<comment type="similarity">
    <text evidence="2">Belongs to the cytochrome c oxidase subunit 2 family.</text>
</comment>
<name>A0A1H0DK56_9HYPH</name>